<accession>A0AC58US67</accession>
<evidence type="ECO:0000313" key="2">
    <source>
        <dbReference type="RefSeq" id="XP_075112328.1"/>
    </source>
</evidence>
<evidence type="ECO:0000313" key="1">
    <source>
        <dbReference type="Proteomes" id="UP000790787"/>
    </source>
</evidence>
<dbReference type="Proteomes" id="UP000790787">
    <property type="component" value="Chromosome 6"/>
</dbReference>
<proteinExistence type="predicted"/>
<keyword evidence="1" id="KW-1185">Reference proteome</keyword>
<reference evidence="1" key="1">
    <citation type="journal article" date="2014" name="Nat. Commun.">
        <title>The tobacco genome sequence and its comparison with those of tomato and potato.</title>
        <authorList>
            <person name="Sierro N."/>
            <person name="Battey J.N."/>
            <person name="Ouadi S."/>
            <person name="Bakaher N."/>
            <person name="Bovet L."/>
            <person name="Willig A."/>
            <person name="Goepfert S."/>
            <person name="Peitsch M.C."/>
            <person name="Ivanov N.V."/>
        </authorList>
    </citation>
    <scope>NUCLEOTIDE SEQUENCE [LARGE SCALE GENOMIC DNA]</scope>
</reference>
<sequence>MDAVEIFVQRLGKAKIESLEEHVNAGVIEATSNVVVTREAKIKAPKPPVIKGVGDVQEVENFLWHLENYFRHGKVRDDEAKINTGVLYLSETTMLWWRRKMADMDKGLCTISTWDQFKVEFKLQFFPNNVLYEARRKIRKSKQIWSIRGYVKEFTTLMLQIPSLPNDDLLFHFMDGLQNWAKQELQRRQVADIEEAILEAKS</sequence>
<dbReference type="RefSeq" id="XP_075112328.1">
    <property type="nucleotide sequence ID" value="XM_075256227.1"/>
</dbReference>
<name>A0AC58US67_TOBAC</name>
<gene>
    <name evidence="2" type="primary">LOC142182186</name>
</gene>
<organism evidence="1 2">
    <name type="scientific">Nicotiana tabacum</name>
    <name type="common">Common tobacco</name>
    <dbReference type="NCBI Taxonomy" id="4097"/>
    <lineage>
        <taxon>Eukaryota</taxon>
        <taxon>Viridiplantae</taxon>
        <taxon>Streptophyta</taxon>
        <taxon>Embryophyta</taxon>
        <taxon>Tracheophyta</taxon>
        <taxon>Spermatophyta</taxon>
        <taxon>Magnoliopsida</taxon>
        <taxon>eudicotyledons</taxon>
        <taxon>Gunneridae</taxon>
        <taxon>Pentapetalae</taxon>
        <taxon>asterids</taxon>
        <taxon>lamiids</taxon>
        <taxon>Solanales</taxon>
        <taxon>Solanaceae</taxon>
        <taxon>Nicotianoideae</taxon>
        <taxon>Nicotianeae</taxon>
        <taxon>Nicotiana</taxon>
    </lineage>
</organism>
<protein>
    <submittedName>
        <fullName evidence="2">Uncharacterized protein LOC142182186</fullName>
    </submittedName>
</protein>
<reference evidence="2" key="2">
    <citation type="submission" date="2025-08" db="UniProtKB">
        <authorList>
            <consortium name="RefSeq"/>
        </authorList>
    </citation>
    <scope>IDENTIFICATION</scope>
    <source>
        <tissue evidence="2">Leaf</tissue>
    </source>
</reference>